<dbReference type="InterPro" id="IPR051436">
    <property type="entry name" value="Autophagy-related_EPG5"/>
</dbReference>
<feature type="compositionally biased region" description="Basic and acidic residues" evidence="3">
    <location>
        <begin position="47"/>
        <end position="65"/>
    </location>
</feature>
<reference evidence="7" key="1">
    <citation type="journal article" date="2006" name="Science">
        <title>Ancient noncoding elements conserved in the human genome.</title>
        <authorList>
            <person name="Venkatesh B."/>
            <person name="Kirkness E.F."/>
            <person name="Loh Y.H."/>
            <person name="Halpern A.L."/>
            <person name="Lee A.P."/>
            <person name="Johnson J."/>
            <person name="Dandona N."/>
            <person name="Viswanathan L.D."/>
            <person name="Tay A."/>
            <person name="Venter J.C."/>
            <person name="Strausberg R.L."/>
            <person name="Brenner S."/>
        </authorList>
    </citation>
    <scope>NUCLEOTIDE SEQUENCE [LARGE SCALE GENOMIC DNA]</scope>
</reference>
<protein>
    <submittedName>
        <fullName evidence="6">Ectopic P-granules autophagy protein 5 homolog (C. elegans)</fullName>
    </submittedName>
</protein>
<comment type="similarity">
    <text evidence="1">Belongs to the EPG5 family.</text>
</comment>
<keyword evidence="7" id="KW-1185">Reference proteome</keyword>
<name>A0A4W3HYE1_CALMI</name>
<reference evidence="6" key="5">
    <citation type="submission" date="2025-09" db="UniProtKB">
        <authorList>
            <consortium name="Ensembl"/>
        </authorList>
    </citation>
    <scope>IDENTIFICATION</scope>
</reference>
<accession>A0A4W3HYE1</accession>
<dbReference type="PANTHER" id="PTHR31139">
    <property type="entry name" value="ECTOPIC P GRANULES PROTEIN 5 HOMOLOG"/>
    <property type="match status" value="1"/>
</dbReference>
<dbReference type="InterPro" id="IPR058750">
    <property type="entry name" value="TPR_Epg5"/>
</dbReference>
<feature type="domain" description="Epg5-like central TPR repeats" evidence="4">
    <location>
        <begin position="1752"/>
        <end position="2132"/>
    </location>
</feature>
<dbReference type="PANTHER" id="PTHR31139:SF4">
    <property type="entry name" value="ECTOPIC P GRANULES PROTEIN 5 HOMOLOG"/>
    <property type="match status" value="1"/>
</dbReference>
<evidence type="ECO:0000313" key="7">
    <source>
        <dbReference type="Proteomes" id="UP000314986"/>
    </source>
</evidence>
<evidence type="ECO:0000259" key="5">
    <source>
        <dbReference type="Pfam" id="PF26573"/>
    </source>
</evidence>
<gene>
    <name evidence="6" type="primary">epg5</name>
</gene>
<dbReference type="Pfam" id="PF26103">
    <property type="entry name" value="TPR_Epg5"/>
    <property type="match status" value="1"/>
</dbReference>
<evidence type="ECO:0000256" key="3">
    <source>
        <dbReference type="SAM" id="MobiDB-lite"/>
    </source>
</evidence>
<dbReference type="Pfam" id="PF26573">
    <property type="entry name" value="TPR_Epg5_2"/>
    <property type="match status" value="1"/>
</dbReference>
<sequence>MWFVFQDKRKKATAEANKQERSKLKSNQESVSSVSEISEVSSSFFTEVKKSQKEIVSKSDDERTELSSNQPVTDLKNIVSEESELCKKSVSLTIIESESPHAVQQTGLSHKNEIQACQTKIIKPDHDLYSSGVTTANQEMPKSVHFPEKNVLPCSSDTSSETTEHLQSTGDFKSAIGSASLAKAVLDYNKTSSQQTIVDLPDSELESREDFKRPAVLTLGDGEQDILDTQLHSIMKDLPAQLTFKKLYPELVVKVKENQESVPQLSPHSKMLYPEIPLEPEIIPFSKEELKMFASGSWLENVDAYTEDFLSVANQDKNDLFELLMNYWRCRKQLLLAEVELQTMMSNYKSIKKRLWTFKEEQLIIQGVCADQAKVSGYHRFQIVEMNTLVLGELKRLLDVQADHLHQTLALHAYTSVLSRLQVESYIYRLLNSSPAFRAIAILQKQGCGSKQVAEVRSHSDMQFLKDCISVLFSFTRRIIEDGQFQGDILLWLQKLVVVLHRLGSTGDHLFLLNHILRCPAGVSKWAVPFVQIKVLGHPSGVFLFMQALALLMSPIKHRAEFLLNVKPSEKKPLSAALTGKNSQNWTLVDEGGEEDEDPDTSWILMSEDDLVSLFSQFPFHELFKHLLGITVKGVYKPETNTCQQMMKIIGFASSLIEILAVGLETFNRARYRQLVKRIGQMIRRTICCISDHWAQYVASHKEHGIISSHQPYSLQKLQVEFDELFLRAVLHVLKAKRLGIWLFMSEMPYGTLSKNMIWKLFYILHCAESENRERLCATVQSIECKDNLKDAEHKQRFEQYLSEITSSEGICLLTTFAHMIQPKHENVDLEFVKTVVLEIYEVAYVSLCTREIFSKVGRELLATISTAHPHVISILLDRVRETIEKVGMVSLYLFKELPLHIWRSNSAEMGVIREWLLNYNLSTVENKLACIILEGLNWGLDEQVSLALDPALHTEVALMVLEAYQNYLTDKPYSGFISESIKQVSYLANVVRLGQTPEASFNHWAWELVVRLKLHKNHSYTQEGWTPINASLVAPDLTESPTLHPLFKAVKAGIPIGCYLALSITSIGHSIDKFCSEGIHLLGILVQSKHLKAVVHVLDKVLPLFYPCQYYLLKNEQLSRNSLLFLQTDSGVPQGVTQQVTQKVAQHLIGVSYGENVKFLSSMIQVHVSESNKPGGVGVTAVLDFWIQVLMNQHLWHRDKTVLFLLDNLCKIAFLYHQEDCLQKPLYQQHKNALGYHGDRGLLSSLVSWMLAGNITPSFIEGNATSNEVWFSWIVFNMEAIFEEDSQLRRCVELELITKPSVTPDQALKKAQSRLKLPVVPSIQRLLIYRWAHQALVTSADHPLLPLIWQKFFLLYLHRPGPEFGLPVSSCIGRRYFHNPAQSNLLKEMKKRLAEVADFHHAASKAVRSWRNESCIKSSSVDKNFGSPKLEPTSPELHKELLRLFRVFAFWLEDMNLQKTDLYLPSLPLHYDTHRLAKVMQNQQDLWTEYIDNERIKHEVYESMNLWIQLQNEPSVTYRTSVVMIFIFILARDRIFINLKNHDTPQPPACVQKLKAPVPDIAATSLSDKKEAMRLIQRDLSFLLQHAKMAALRESQQVALSLELLDVIPKQYSNREEQITMKLECQGNASSNHVCQGAARIPVKYEGVYMNDAIKQQLGTLRRDFKQLQTDAAKPPPQNIAEAAVHVENFITTLVNAFKLQQLASYQQVGIAVFYEIVSFVCDETQRHPPTRQFFTSCIEILGQIFISSSKTESKTVLKTILQNRRLCNLLSPYFTPNISPDKFVNLYEKVVSALHTNKGDVIFMLLTKFDLVLWLNSTKPVMSERNQLLELIHLALTLCGLQPKEEIQMPFNIFCKHWMCILRYQFPDHYSDFLRLLLQSSSEQMLSPDCWKATLQTLECTISEENTRSGITRCSTAQQSQNISLSVKQIEETIQWLSDFFFKLRLSNSDLKSFGLFSKWTPYMDEVKTFWMFLAKSFIDSEVSKLAQESVASTYGKLMRLFRPWLLVLKLEEASTNRCYPWLEIDTPTASCMVKLFSECVDYLHQSFKGKLIPGQCGALWFHLMHYCETCTAPKMPEYILYAYHSEYSKLPWRELHPDQALMEEFFKVERGSPKSCFLFLGTLLCEVNWVSVLSDAWNSQALLKTQTMVVYLLFMIIFLSKEDELINKPESPLHNLLGQASSLPWHFVDIISYQNVMSYFSSHYSPSVVVAKDPSAKLTLKLLKVVAGFNATLDSVAHSDATLKCRAYIHQIVQCLITLDQNAQVVNATLEQEMTNLLDDIVVFNPPGVDCQMHHMAVSSLFMEVLTMLNNTSVTSAESLRMSLRTWTETRAKFNLVPPLLTATCQRLASVKHMAEMTEACIMAYFKDACHDQYFGWGPILVSLLVPELTAEEFLKECLDLGSYLTLYVYILQHLNMEQTLSNEMKMLVLINKWVEEVFPSDEAKLFLWWHKVLQLTLTQLEQSDVVVLEFLTSILNTLQMRQSLLAEERQSSGILGAIGLGKKSPFSNRFRVVARSMSAFLLVQIPAENCVRLKPSTDLQPSPKAQQALNILESMSSSKQYASYQEEILQATVFIKDTSYCLCDTNRLLAVLINRLYPEAHYLDIIR</sequence>
<dbReference type="GeneTree" id="ENSGT00390000007354"/>
<proteinExistence type="inferred from homology"/>
<dbReference type="GO" id="GO:0005737">
    <property type="term" value="C:cytoplasm"/>
    <property type="evidence" value="ECO:0007669"/>
    <property type="project" value="TreeGrafter"/>
</dbReference>
<feature type="compositionally biased region" description="Low complexity" evidence="3">
    <location>
        <begin position="29"/>
        <end position="43"/>
    </location>
</feature>
<dbReference type="Ensembl" id="ENSCMIT00000020657.1">
    <property type="protein sequence ID" value="ENSCMIP00000020285.1"/>
    <property type="gene ID" value="ENSCMIG00000009347.1"/>
</dbReference>
<evidence type="ECO:0000256" key="2">
    <source>
        <dbReference type="ARBA" id="ARBA00023006"/>
    </source>
</evidence>
<feature type="region of interest" description="Disordered" evidence="3">
    <location>
        <begin position="14"/>
        <end position="70"/>
    </location>
</feature>
<keyword evidence="2" id="KW-0072">Autophagy</keyword>
<dbReference type="GO" id="GO:0097352">
    <property type="term" value="P:autophagosome maturation"/>
    <property type="evidence" value="ECO:0007669"/>
    <property type="project" value="TreeGrafter"/>
</dbReference>
<evidence type="ECO:0000313" key="6">
    <source>
        <dbReference type="Ensembl" id="ENSCMIP00000020285.1"/>
    </source>
</evidence>
<dbReference type="InterPro" id="IPR059030">
    <property type="entry name" value="TPR_Epg5_mid"/>
</dbReference>
<evidence type="ECO:0000259" key="4">
    <source>
        <dbReference type="Pfam" id="PF26103"/>
    </source>
</evidence>
<dbReference type="Proteomes" id="UP000314986">
    <property type="component" value="Unassembled WGS sequence"/>
</dbReference>
<reference evidence="7" key="3">
    <citation type="journal article" date="2014" name="Nature">
        <title>Elephant shark genome provides unique insights into gnathostome evolution.</title>
        <authorList>
            <consortium name="International Elephant Shark Genome Sequencing Consortium"/>
            <person name="Venkatesh B."/>
            <person name="Lee A.P."/>
            <person name="Ravi V."/>
            <person name="Maurya A.K."/>
            <person name="Lian M.M."/>
            <person name="Swann J.B."/>
            <person name="Ohta Y."/>
            <person name="Flajnik M.F."/>
            <person name="Sutoh Y."/>
            <person name="Kasahara M."/>
            <person name="Hoon S."/>
            <person name="Gangu V."/>
            <person name="Roy S.W."/>
            <person name="Irimia M."/>
            <person name="Korzh V."/>
            <person name="Kondrychyn I."/>
            <person name="Lim Z.W."/>
            <person name="Tay B.H."/>
            <person name="Tohari S."/>
            <person name="Kong K.W."/>
            <person name="Ho S."/>
            <person name="Lorente-Galdos B."/>
            <person name="Quilez J."/>
            <person name="Marques-Bonet T."/>
            <person name="Raney B.J."/>
            <person name="Ingham P.W."/>
            <person name="Tay A."/>
            <person name="Hillier L.W."/>
            <person name="Minx P."/>
            <person name="Boehm T."/>
            <person name="Wilson R.K."/>
            <person name="Brenner S."/>
            <person name="Warren W.C."/>
        </authorList>
    </citation>
    <scope>NUCLEOTIDE SEQUENCE [LARGE SCALE GENOMIC DNA]</scope>
</reference>
<organism evidence="6 7">
    <name type="scientific">Callorhinchus milii</name>
    <name type="common">Ghost shark</name>
    <dbReference type="NCBI Taxonomy" id="7868"/>
    <lineage>
        <taxon>Eukaryota</taxon>
        <taxon>Metazoa</taxon>
        <taxon>Chordata</taxon>
        <taxon>Craniata</taxon>
        <taxon>Vertebrata</taxon>
        <taxon>Chondrichthyes</taxon>
        <taxon>Holocephali</taxon>
        <taxon>Chimaeriformes</taxon>
        <taxon>Callorhinchidae</taxon>
        <taxon>Callorhinchus</taxon>
    </lineage>
</organism>
<reference evidence="6" key="4">
    <citation type="submission" date="2025-08" db="UniProtKB">
        <authorList>
            <consortium name="Ensembl"/>
        </authorList>
    </citation>
    <scope>IDENTIFICATION</scope>
</reference>
<reference evidence="7" key="2">
    <citation type="journal article" date="2007" name="PLoS Biol.">
        <title>Survey sequencing and comparative analysis of the elephant shark (Callorhinchus milii) genome.</title>
        <authorList>
            <person name="Venkatesh B."/>
            <person name="Kirkness E.F."/>
            <person name="Loh Y.H."/>
            <person name="Halpern A.L."/>
            <person name="Lee A.P."/>
            <person name="Johnson J."/>
            <person name="Dandona N."/>
            <person name="Viswanathan L.D."/>
            <person name="Tay A."/>
            <person name="Venter J.C."/>
            <person name="Strausberg R.L."/>
            <person name="Brenner S."/>
        </authorList>
    </citation>
    <scope>NUCLEOTIDE SEQUENCE [LARGE SCALE GENOMIC DNA]</scope>
</reference>
<feature type="domain" description="Epg5-like TPR" evidence="5">
    <location>
        <begin position="1284"/>
        <end position="1493"/>
    </location>
</feature>
<evidence type="ECO:0000256" key="1">
    <source>
        <dbReference type="ARBA" id="ARBA00010948"/>
    </source>
</evidence>